<accession>A0A4P7XHS7</accession>
<dbReference type="Pfam" id="PF06144">
    <property type="entry name" value="DNA_pol3_delta"/>
    <property type="match status" value="1"/>
</dbReference>
<proteinExistence type="inferred from homology"/>
<evidence type="ECO:0000256" key="1">
    <source>
        <dbReference type="ARBA" id="ARBA00012417"/>
    </source>
</evidence>
<keyword evidence="12" id="KW-1185">Reference proteome</keyword>
<gene>
    <name evidence="11" type="primary">holA</name>
    <name evidence="11" type="ORF">soil367_12020</name>
</gene>
<dbReference type="InterPro" id="IPR005790">
    <property type="entry name" value="DNA_polIII_delta"/>
</dbReference>
<dbReference type="SUPFAM" id="SSF52540">
    <property type="entry name" value="P-loop containing nucleoside triphosphate hydrolases"/>
    <property type="match status" value="1"/>
</dbReference>
<evidence type="ECO:0000256" key="5">
    <source>
        <dbReference type="ARBA" id="ARBA00022705"/>
    </source>
</evidence>
<dbReference type="NCBIfam" id="TIGR01128">
    <property type="entry name" value="holA"/>
    <property type="match status" value="1"/>
</dbReference>
<dbReference type="KEGG" id="hmi:soil367_12020"/>
<dbReference type="EMBL" id="CP031093">
    <property type="protein sequence ID" value="QCF26599.1"/>
    <property type="molecule type" value="Genomic_DNA"/>
</dbReference>
<keyword evidence="3 11" id="KW-0808">Transferase</keyword>
<dbReference type="OrthoDB" id="9770982at2"/>
<name>A0A4P7XHS7_9ALTE</name>
<dbReference type="GO" id="GO:0009360">
    <property type="term" value="C:DNA polymerase III complex"/>
    <property type="evidence" value="ECO:0007669"/>
    <property type="project" value="UniProtKB-UniRule"/>
</dbReference>
<dbReference type="EC" id="2.7.7.7" evidence="1 9"/>
<dbReference type="CDD" id="cd18138">
    <property type="entry name" value="HLD_clamp_pol_III_delta"/>
    <property type="match status" value="1"/>
</dbReference>
<keyword evidence="5" id="KW-0235">DNA replication</keyword>
<comment type="catalytic activity">
    <reaction evidence="8">
        <text>DNA(n) + a 2'-deoxyribonucleoside 5'-triphosphate = DNA(n+1) + diphosphate</text>
        <dbReference type="Rhea" id="RHEA:22508"/>
        <dbReference type="Rhea" id="RHEA-COMP:17339"/>
        <dbReference type="Rhea" id="RHEA-COMP:17340"/>
        <dbReference type="ChEBI" id="CHEBI:33019"/>
        <dbReference type="ChEBI" id="CHEBI:61560"/>
        <dbReference type="ChEBI" id="CHEBI:173112"/>
        <dbReference type="EC" id="2.7.7.7"/>
    </reaction>
</comment>
<evidence type="ECO:0000256" key="2">
    <source>
        <dbReference type="ARBA" id="ARBA00017703"/>
    </source>
</evidence>
<dbReference type="GO" id="GO:0003677">
    <property type="term" value="F:DNA binding"/>
    <property type="evidence" value="ECO:0007669"/>
    <property type="project" value="InterPro"/>
</dbReference>
<dbReference type="Proteomes" id="UP000298049">
    <property type="component" value="Chromosome"/>
</dbReference>
<evidence type="ECO:0000256" key="3">
    <source>
        <dbReference type="ARBA" id="ARBA00022679"/>
    </source>
</evidence>
<keyword evidence="4 11" id="KW-0548">Nucleotidyltransferase</keyword>
<evidence type="ECO:0000256" key="9">
    <source>
        <dbReference type="NCBIfam" id="TIGR01128"/>
    </source>
</evidence>
<organism evidence="11 12">
    <name type="scientific">Hydrocarboniclastica marina</name>
    <dbReference type="NCBI Taxonomy" id="2259620"/>
    <lineage>
        <taxon>Bacteria</taxon>
        <taxon>Pseudomonadati</taxon>
        <taxon>Pseudomonadota</taxon>
        <taxon>Gammaproteobacteria</taxon>
        <taxon>Alteromonadales</taxon>
        <taxon>Alteromonadaceae</taxon>
        <taxon>Hydrocarboniclastica</taxon>
    </lineage>
</organism>
<evidence type="ECO:0000256" key="6">
    <source>
        <dbReference type="ARBA" id="ARBA00022932"/>
    </source>
</evidence>
<dbReference type="InterPro" id="IPR008921">
    <property type="entry name" value="DNA_pol3_clamp-load_cplx_C"/>
</dbReference>
<dbReference type="Gene3D" id="1.20.272.10">
    <property type="match status" value="1"/>
</dbReference>
<dbReference type="GO" id="GO:0003887">
    <property type="term" value="F:DNA-directed DNA polymerase activity"/>
    <property type="evidence" value="ECO:0007669"/>
    <property type="project" value="UniProtKB-UniRule"/>
</dbReference>
<feature type="domain" description="DNA polymerase III delta N-terminal" evidence="10">
    <location>
        <begin position="20"/>
        <end position="136"/>
    </location>
</feature>
<comment type="similarity">
    <text evidence="7">Belongs to the DNA polymerase HolA subunit family.</text>
</comment>
<dbReference type="SUPFAM" id="SSF48019">
    <property type="entry name" value="post-AAA+ oligomerization domain-like"/>
    <property type="match status" value="1"/>
</dbReference>
<dbReference type="AlphaFoldDB" id="A0A4P7XHS7"/>
<dbReference type="Gene3D" id="1.10.8.60">
    <property type="match status" value="1"/>
</dbReference>
<evidence type="ECO:0000256" key="4">
    <source>
        <dbReference type="ARBA" id="ARBA00022695"/>
    </source>
</evidence>
<dbReference type="Gene3D" id="3.40.50.300">
    <property type="entry name" value="P-loop containing nucleotide triphosphate hydrolases"/>
    <property type="match status" value="1"/>
</dbReference>
<protein>
    <recommendedName>
        <fullName evidence="2 9">DNA polymerase III subunit delta</fullName>
        <ecNumber evidence="1 9">2.7.7.7</ecNumber>
    </recommendedName>
</protein>
<reference evidence="11 12" key="1">
    <citation type="submission" date="2018-07" db="EMBL/GenBank/DDBJ databases">
        <title>Marsedoiliclastica nanhaica gen. nov. sp. nov., a novel marine hydrocarbonoclastic bacterium isolated from an in-situ enriched hydrocarbon-degrading consortium in deep-sea sediment.</title>
        <authorList>
            <person name="Dong C."/>
            <person name="Ma T."/>
            <person name="Liu R."/>
            <person name="Shao Z."/>
        </authorList>
    </citation>
    <scope>NUCLEOTIDE SEQUENCE [LARGE SCALE GENOMIC DNA]</scope>
    <source>
        <strain evidence="12">soil36-7</strain>
    </source>
</reference>
<dbReference type="PANTHER" id="PTHR34388:SF1">
    <property type="entry name" value="DNA POLYMERASE III SUBUNIT DELTA"/>
    <property type="match status" value="1"/>
</dbReference>
<sequence>MRLNAPQLAGALEKTLAPLYLVTGDEPLLVQEACDQIRSKARSQGFEERKVYQADNQLDWASVAEEVSALSLFSERKRLEITLPTGKIGNGKDFIERFLGNAGDDVIVLLISPRLDGGELRKKWVKTVQDKAVHVQIWPIEASQFPGWLAHRARERGLQFSEAAQALLADRVEGNLLVANQELDRLSLLAPNGKVDEALIDSSVLDSSRFTVFAFAEALLKGEVSHGQKMLSVLEQEGYNGLAVLAIVTRDLKQLIALNQARAQGQQTAAYFKTHRINQRQQQQALSAASHRLTQAQSERLLKSCVLIDRAAKGCDNDSPWRLLRDLLVQAAQTKTPT</sequence>
<evidence type="ECO:0000259" key="10">
    <source>
        <dbReference type="Pfam" id="PF06144"/>
    </source>
</evidence>
<dbReference type="InterPro" id="IPR010372">
    <property type="entry name" value="DNA_pol3_delta_N"/>
</dbReference>
<evidence type="ECO:0000313" key="11">
    <source>
        <dbReference type="EMBL" id="QCF26599.1"/>
    </source>
</evidence>
<evidence type="ECO:0000256" key="8">
    <source>
        <dbReference type="ARBA" id="ARBA00049244"/>
    </source>
</evidence>
<evidence type="ECO:0000256" key="7">
    <source>
        <dbReference type="ARBA" id="ARBA00034754"/>
    </source>
</evidence>
<dbReference type="PANTHER" id="PTHR34388">
    <property type="entry name" value="DNA POLYMERASE III SUBUNIT DELTA"/>
    <property type="match status" value="1"/>
</dbReference>
<dbReference type="RefSeq" id="WP_136549306.1">
    <property type="nucleotide sequence ID" value="NZ_CP031093.1"/>
</dbReference>
<dbReference type="InterPro" id="IPR027417">
    <property type="entry name" value="P-loop_NTPase"/>
</dbReference>
<keyword evidence="6" id="KW-0239">DNA-directed DNA polymerase</keyword>
<dbReference type="GO" id="GO:0006261">
    <property type="term" value="P:DNA-templated DNA replication"/>
    <property type="evidence" value="ECO:0007669"/>
    <property type="project" value="TreeGrafter"/>
</dbReference>
<evidence type="ECO:0000313" key="12">
    <source>
        <dbReference type="Proteomes" id="UP000298049"/>
    </source>
</evidence>